<evidence type="ECO:0000313" key="6">
    <source>
        <dbReference type="Proteomes" id="UP000596739"/>
    </source>
</evidence>
<evidence type="ECO:0000256" key="1">
    <source>
        <dbReference type="ARBA" id="ARBA00022723"/>
    </source>
</evidence>
<keyword evidence="3" id="KW-0411">Iron-sulfur</keyword>
<dbReference type="Gene3D" id="1.10.1060.10">
    <property type="entry name" value="Alpha-helical ferredoxin"/>
    <property type="match status" value="1"/>
</dbReference>
<dbReference type="InterPro" id="IPR017896">
    <property type="entry name" value="4Fe4S_Fe-S-bd"/>
</dbReference>
<organism evidence="5 6">
    <name type="scientific">Clostridium yunnanense</name>
    <dbReference type="NCBI Taxonomy" id="2800325"/>
    <lineage>
        <taxon>Bacteria</taxon>
        <taxon>Bacillati</taxon>
        <taxon>Bacillota</taxon>
        <taxon>Clostridia</taxon>
        <taxon>Eubacteriales</taxon>
        <taxon>Clostridiaceae</taxon>
        <taxon>Clostridium</taxon>
    </lineage>
</organism>
<dbReference type="InterPro" id="IPR017900">
    <property type="entry name" value="4Fe4S_Fe_S_CS"/>
</dbReference>
<dbReference type="PANTHER" id="PTHR40447">
    <property type="entry name" value="ANAEROBIC SULFITE REDUCTASE SUBUNIT A"/>
    <property type="match status" value="1"/>
</dbReference>
<dbReference type="InterPro" id="IPR014259">
    <property type="entry name" value="Sulphite_reductase_A"/>
</dbReference>
<dbReference type="Proteomes" id="UP000596739">
    <property type="component" value="Unassembled WGS sequence"/>
</dbReference>
<sequence length="338" mass="39416">MGFKMTVESYNEYLEKLSEKYKIFAPKVFEGKGSYSDTDVVRYGEISDINEVVFDKKSDFSYKEVLLPITQTMFYFTEDEWIEPKQEEKGAIIFLRSCDMHSIRRIDDIYLRNGFEDPYYKALRERTKFVLIGCSESFENCFCVSMGTNKTDEQQAYIKVEADMVYFDVKDAELEAILEDLSREEAEVKVDFVTENGVKVNIPENLDLKVMDSSMWKEYSARCIACGRCNFVCPTCTCFTMQDIFYKDNKKAGERRRVWASCQVDGYTNMAGGHGFRLDKGQRMRFKVLHKVYDYKKKWGYNMCVGCGRCDDICPEYISFSNCVNKLEKGMEEVKANE</sequence>
<proteinExistence type="predicted"/>
<gene>
    <name evidence="5" type="primary">asrA</name>
    <name evidence="5" type="ORF">JHL18_23240</name>
</gene>
<evidence type="ECO:0000259" key="4">
    <source>
        <dbReference type="PROSITE" id="PS51379"/>
    </source>
</evidence>
<evidence type="ECO:0000256" key="2">
    <source>
        <dbReference type="ARBA" id="ARBA00023004"/>
    </source>
</evidence>
<name>A0ABS1EW20_9CLOT</name>
<dbReference type="EMBL" id="JAENHN010000065">
    <property type="protein sequence ID" value="MBK1813536.1"/>
    <property type="molecule type" value="Genomic_DNA"/>
</dbReference>
<reference evidence="6" key="1">
    <citation type="submission" date="2021-01" db="EMBL/GenBank/DDBJ databases">
        <title>Genome public.</title>
        <authorList>
            <person name="Liu C."/>
            <person name="Sun Q."/>
        </authorList>
    </citation>
    <scope>NUCLEOTIDE SEQUENCE [LARGE SCALE GENOMIC DNA]</scope>
    <source>
        <strain evidence="6">YIM B02505</strain>
    </source>
</reference>
<protein>
    <submittedName>
        <fullName evidence="5">Anaerobic sulfite reductase subunit A</fullName>
    </submittedName>
</protein>
<dbReference type="PROSITE" id="PS51379">
    <property type="entry name" value="4FE4S_FER_2"/>
    <property type="match status" value="2"/>
</dbReference>
<dbReference type="SUPFAM" id="SSF46548">
    <property type="entry name" value="alpha-helical ferredoxin"/>
    <property type="match status" value="1"/>
</dbReference>
<dbReference type="PANTHER" id="PTHR40447:SF1">
    <property type="entry name" value="ANAEROBIC SULFITE REDUCTASE SUBUNIT A"/>
    <property type="match status" value="1"/>
</dbReference>
<keyword evidence="2" id="KW-0408">Iron</keyword>
<dbReference type="InterPro" id="IPR009051">
    <property type="entry name" value="Helical_ferredxn"/>
</dbReference>
<evidence type="ECO:0000256" key="3">
    <source>
        <dbReference type="ARBA" id="ARBA00023014"/>
    </source>
</evidence>
<feature type="domain" description="4Fe-4S ferredoxin-type" evidence="4">
    <location>
        <begin position="295"/>
        <end position="323"/>
    </location>
</feature>
<keyword evidence="6" id="KW-1185">Reference proteome</keyword>
<dbReference type="RefSeq" id="WP_200273776.1">
    <property type="nucleotide sequence ID" value="NZ_JAENHN010000065.1"/>
</dbReference>
<comment type="caution">
    <text evidence="5">The sequence shown here is derived from an EMBL/GenBank/DDBJ whole genome shotgun (WGS) entry which is preliminary data.</text>
</comment>
<feature type="domain" description="4Fe-4S ferredoxin-type" evidence="4">
    <location>
        <begin position="213"/>
        <end position="244"/>
    </location>
</feature>
<dbReference type="Pfam" id="PF17179">
    <property type="entry name" value="Fer4_22"/>
    <property type="match status" value="1"/>
</dbReference>
<accession>A0ABS1EW20</accession>
<evidence type="ECO:0000313" key="5">
    <source>
        <dbReference type="EMBL" id="MBK1813536.1"/>
    </source>
</evidence>
<dbReference type="PROSITE" id="PS00198">
    <property type="entry name" value="4FE4S_FER_1"/>
    <property type="match status" value="2"/>
</dbReference>
<dbReference type="NCBIfam" id="TIGR02910">
    <property type="entry name" value="sulfite_red_A"/>
    <property type="match status" value="1"/>
</dbReference>
<keyword evidence="1" id="KW-0479">Metal-binding</keyword>